<accession>A0A9K3D9A9</accession>
<reference evidence="1 2" key="1">
    <citation type="journal article" date="2018" name="PLoS ONE">
        <title>The draft genome of Kipferlia bialata reveals reductive genome evolution in fornicate parasites.</title>
        <authorList>
            <person name="Tanifuji G."/>
            <person name="Takabayashi S."/>
            <person name="Kume K."/>
            <person name="Takagi M."/>
            <person name="Nakayama T."/>
            <person name="Kamikawa R."/>
            <person name="Inagaki Y."/>
            <person name="Hashimoto T."/>
        </authorList>
    </citation>
    <scope>NUCLEOTIDE SEQUENCE [LARGE SCALE GENOMIC DNA]</scope>
    <source>
        <strain evidence="1">NY0173</strain>
    </source>
</reference>
<evidence type="ECO:0000313" key="1">
    <source>
        <dbReference type="EMBL" id="GIQ89648.1"/>
    </source>
</evidence>
<keyword evidence="2" id="KW-1185">Reference proteome</keyword>
<evidence type="ECO:0000313" key="2">
    <source>
        <dbReference type="Proteomes" id="UP000265618"/>
    </source>
</evidence>
<dbReference type="AlphaFoldDB" id="A0A9K3D9A9"/>
<gene>
    <name evidence="1" type="ORF">KIPB_012175</name>
</gene>
<name>A0A9K3D9A9_9EUKA</name>
<dbReference type="Proteomes" id="UP000265618">
    <property type="component" value="Unassembled WGS sequence"/>
</dbReference>
<dbReference type="EMBL" id="BDIP01005275">
    <property type="protein sequence ID" value="GIQ89648.1"/>
    <property type="molecule type" value="Genomic_DNA"/>
</dbReference>
<comment type="caution">
    <text evidence="1">The sequence shown here is derived from an EMBL/GenBank/DDBJ whole genome shotgun (WGS) entry which is preliminary data.</text>
</comment>
<sequence length="87" mass="10615">MENFTNHYEFMRQHYARMKSFGDMYLRKCDSVSVRGEEFGEVVKLYAQEEEGTGKEDRQRFGATLRQFANHFKTLELKRERYNEYVR</sequence>
<proteinExistence type="predicted"/>
<protein>
    <submittedName>
        <fullName evidence="1">Uncharacterized protein</fullName>
    </submittedName>
</protein>
<feature type="non-terminal residue" evidence="1">
    <location>
        <position position="1"/>
    </location>
</feature>
<organism evidence="1 2">
    <name type="scientific">Kipferlia bialata</name>
    <dbReference type="NCBI Taxonomy" id="797122"/>
    <lineage>
        <taxon>Eukaryota</taxon>
        <taxon>Metamonada</taxon>
        <taxon>Carpediemonas-like organisms</taxon>
        <taxon>Kipferlia</taxon>
    </lineage>
</organism>